<comment type="caution">
    <text evidence="2">The sequence shown here is derived from an EMBL/GenBank/DDBJ whole genome shotgun (WGS) entry which is preliminary data.</text>
</comment>
<dbReference type="Proteomes" id="UP000198211">
    <property type="component" value="Unassembled WGS sequence"/>
</dbReference>
<feature type="region of interest" description="Disordered" evidence="1">
    <location>
        <begin position="1"/>
        <end position="31"/>
    </location>
</feature>
<proteinExistence type="predicted"/>
<gene>
    <name evidence="2" type="ORF">PHMEG_0002631</name>
</gene>
<name>A0A225WYB4_9STRA</name>
<evidence type="ECO:0000313" key="3">
    <source>
        <dbReference type="Proteomes" id="UP000198211"/>
    </source>
</evidence>
<keyword evidence="3" id="KW-1185">Reference proteome</keyword>
<dbReference type="AlphaFoldDB" id="A0A225WYB4"/>
<dbReference type="EMBL" id="NBNE01000120">
    <property type="protein sequence ID" value="OWZ22651.1"/>
    <property type="molecule type" value="Genomic_DNA"/>
</dbReference>
<evidence type="ECO:0000313" key="2">
    <source>
        <dbReference type="EMBL" id="OWZ22651.1"/>
    </source>
</evidence>
<sequence length="147" mass="16840">MCEWRSRREQKPQNTFATSSLRKGSAPSSAQSRQAQIAAFVKDNKDMEAYVRGIEPDRWALYPQVDTAKLYGWKTTNSVESENGSAIPARHLNLAGVFMHYMEPFMKSVVFALDSRKENCKVRELEKLKRNKMKELELELQLGAPSK</sequence>
<feature type="compositionally biased region" description="Polar residues" evidence="1">
    <location>
        <begin position="12"/>
        <end position="22"/>
    </location>
</feature>
<feature type="compositionally biased region" description="Basic and acidic residues" evidence="1">
    <location>
        <begin position="1"/>
        <end position="11"/>
    </location>
</feature>
<reference evidence="3" key="1">
    <citation type="submission" date="2017-03" db="EMBL/GenBank/DDBJ databases">
        <title>Phytopthora megakarya and P. palmivora, two closely related causual agents of cacao black pod achieved similar genome size and gene model numbers by different mechanisms.</title>
        <authorList>
            <person name="Ali S."/>
            <person name="Shao J."/>
            <person name="Larry D.J."/>
            <person name="Kronmiller B."/>
            <person name="Shen D."/>
            <person name="Strem M.D."/>
            <person name="Melnick R.L."/>
            <person name="Guiltinan M.J."/>
            <person name="Tyler B.M."/>
            <person name="Meinhardt L.W."/>
            <person name="Bailey B.A."/>
        </authorList>
    </citation>
    <scope>NUCLEOTIDE SEQUENCE [LARGE SCALE GENOMIC DNA]</scope>
    <source>
        <strain evidence="3">zdho120</strain>
    </source>
</reference>
<organism evidence="2 3">
    <name type="scientific">Phytophthora megakarya</name>
    <dbReference type="NCBI Taxonomy" id="4795"/>
    <lineage>
        <taxon>Eukaryota</taxon>
        <taxon>Sar</taxon>
        <taxon>Stramenopiles</taxon>
        <taxon>Oomycota</taxon>
        <taxon>Peronosporomycetes</taxon>
        <taxon>Peronosporales</taxon>
        <taxon>Peronosporaceae</taxon>
        <taxon>Phytophthora</taxon>
    </lineage>
</organism>
<dbReference type="OrthoDB" id="167693at2759"/>
<protein>
    <submittedName>
        <fullName evidence="2">Uncharacterized protein</fullName>
    </submittedName>
</protein>
<evidence type="ECO:0000256" key="1">
    <source>
        <dbReference type="SAM" id="MobiDB-lite"/>
    </source>
</evidence>
<accession>A0A225WYB4</accession>